<evidence type="ECO:0000313" key="4">
    <source>
        <dbReference type="Proteomes" id="UP000071392"/>
    </source>
</evidence>
<dbReference type="InterPro" id="IPR001296">
    <property type="entry name" value="Glyco_trans_1"/>
</dbReference>
<reference evidence="3 4" key="1">
    <citation type="submission" date="2016-02" db="EMBL/GenBank/DDBJ databases">
        <authorList>
            <person name="Wen L."/>
            <person name="He K."/>
            <person name="Yang H."/>
        </authorList>
    </citation>
    <scope>NUCLEOTIDE SEQUENCE [LARGE SCALE GENOMIC DNA]</scope>
    <source>
        <strain evidence="3 4">CV41</strain>
    </source>
</reference>
<dbReference type="PANTHER" id="PTHR45947">
    <property type="entry name" value="SULFOQUINOVOSYL TRANSFERASE SQD2"/>
    <property type="match status" value="1"/>
</dbReference>
<evidence type="ECO:0008006" key="5">
    <source>
        <dbReference type="Google" id="ProtNLM"/>
    </source>
</evidence>
<dbReference type="InterPro" id="IPR050194">
    <property type="entry name" value="Glycosyltransferase_grp1"/>
</dbReference>
<dbReference type="GO" id="GO:0016757">
    <property type="term" value="F:glycosyltransferase activity"/>
    <property type="evidence" value="ECO:0007669"/>
    <property type="project" value="InterPro"/>
</dbReference>
<accession>A0A139STA3</accession>
<dbReference type="InterPro" id="IPR028098">
    <property type="entry name" value="Glyco_trans_4-like_N"/>
</dbReference>
<protein>
    <recommendedName>
        <fullName evidence="5">Transferase</fullName>
    </recommendedName>
</protein>
<evidence type="ECO:0000313" key="3">
    <source>
        <dbReference type="EMBL" id="KXU37828.1"/>
    </source>
</evidence>
<dbReference type="AlphaFoldDB" id="A0A139STA3"/>
<keyword evidence="4" id="KW-1185">Reference proteome</keyword>
<dbReference type="Pfam" id="PF13579">
    <property type="entry name" value="Glyco_trans_4_4"/>
    <property type="match status" value="1"/>
</dbReference>
<dbReference type="PANTHER" id="PTHR45947:SF13">
    <property type="entry name" value="TRANSFERASE"/>
    <property type="match status" value="1"/>
</dbReference>
<dbReference type="Pfam" id="PF00534">
    <property type="entry name" value="Glycos_transf_1"/>
    <property type="match status" value="1"/>
</dbReference>
<organism evidence="3 4">
    <name type="scientific">Cephaloticoccus capnophilus</name>
    <dbReference type="NCBI Taxonomy" id="1548208"/>
    <lineage>
        <taxon>Bacteria</taxon>
        <taxon>Pseudomonadati</taxon>
        <taxon>Verrucomicrobiota</taxon>
        <taxon>Opitutia</taxon>
        <taxon>Opitutales</taxon>
        <taxon>Opitutaceae</taxon>
        <taxon>Cephaloticoccus</taxon>
    </lineage>
</organism>
<dbReference type="Proteomes" id="UP000071392">
    <property type="component" value="Unassembled WGS sequence"/>
</dbReference>
<dbReference type="Gene3D" id="3.40.50.2000">
    <property type="entry name" value="Glycogen Phosphorylase B"/>
    <property type="match status" value="2"/>
</dbReference>
<dbReference type="STRING" id="1548208.AXK12_01320"/>
<evidence type="ECO:0000259" key="2">
    <source>
        <dbReference type="Pfam" id="PF13579"/>
    </source>
</evidence>
<proteinExistence type="predicted"/>
<feature type="domain" description="Glycosyltransferase subfamily 4-like N-terminal" evidence="2">
    <location>
        <begin position="28"/>
        <end position="185"/>
    </location>
</feature>
<dbReference type="OrthoDB" id="9795068at2"/>
<gene>
    <name evidence="3" type="ORF">AXK12_01320</name>
</gene>
<name>A0A139STA3_9BACT</name>
<sequence>MSGAGALRVAEHPLRILRVINTLRREDGGPSESVLRSSAALREMGHQVEVVTADPLGTQPPVGAEFPFRPLDGFGRSTLGRWLEENRLRFDAVIVQGLWQAAHTVRCALRGCGLPYLVFPHGMLDPTFARLYPLKHIKKQLYWWWREGRALREAAAVCFTSEEERERARGTFRPYSVKERVVAYGTLRPPRSAERQEAMRAAFLKKYPVLRGRDFLLFLGRLHHKKGLHELIEGFAKFREGQGAGASTSPRALVIAGPCGEPKLLRALMRHAERLGLAQLNLREAGAGAPEAGPSGESAPLIWLPMLGDDLKWGALLASEAFVLASHQENFGIAVAEALACGRPVLISDKVNIWREIAEARAGLVAPDTVAGALDLLTRWAALSPEARAAMGESAIKCFEQNFEISRAAESLAQTIRDCL</sequence>
<feature type="domain" description="Glycosyl transferase family 1" evidence="1">
    <location>
        <begin position="309"/>
        <end position="397"/>
    </location>
</feature>
<dbReference type="SUPFAM" id="SSF53756">
    <property type="entry name" value="UDP-Glycosyltransferase/glycogen phosphorylase"/>
    <property type="match status" value="1"/>
</dbReference>
<comment type="caution">
    <text evidence="3">The sequence shown here is derived from an EMBL/GenBank/DDBJ whole genome shotgun (WGS) entry which is preliminary data.</text>
</comment>
<dbReference type="EMBL" id="LSZP01000004">
    <property type="protein sequence ID" value="KXU37828.1"/>
    <property type="molecule type" value="Genomic_DNA"/>
</dbReference>
<evidence type="ECO:0000259" key="1">
    <source>
        <dbReference type="Pfam" id="PF00534"/>
    </source>
</evidence>